<protein>
    <submittedName>
        <fullName evidence="3">Transposase</fullName>
    </submittedName>
</protein>
<dbReference type="NCBIfam" id="NF033559">
    <property type="entry name" value="transpos_IS1634"/>
    <property type="match status" value="1"/>
</dbReference>
<dbReference type="InterPro" id="IPR012337">
    <property type="entry name" value="RNaseH-like_sf"/>
</dbReference>
<organism evidence="3 4">
    <name type="scientific">Sulfobacillus thermosulfidooxidans (strain DSM 9293 / VKM B-1269 / AT-1)</name>
    <dbReference type="NCBI Taxonomy" id="929705"/>
    <lineage>
        <taxon>Bacteria</taxon>
        <taxon>Bacillati</taxon>
        <taxon>Bacillota</taxon>
        <taxon>Clostridia</taxon>
        <taxon>Eubacteriales</taxon>
        <taxon>Clostridiales Family XVII. Incertae Sedis</taxon>
        <taxon>Sulfobacillus</taxon>
    </lineage>
</organism>
<evidence type="ECO:0000313" key="4">
    <source>
        <dbReference type="Proteomes" id="UP000192660"/>
    </source>
</evidence>
<dbReference type="Pfam" id="PF14104">
    <property type="entry name" value="DUF4277"/>
    <property type="match status" value="1"/>
</dbReference>
<proteinExistence type="predicted"/>
<keyword evidence="4" id="KW-1185">Reference proteome</keyword>
<dbReference type="InterPro" id="IPR025457">
    <property type="entry name" value="DUF4277"/>
</dbReference>
<name>A0A1W1WDB1_SULTA</name>
<reference evidence="4" key="1">
    <citation type="submission" date="2017-04" db="EMBL/GenBank/DDBJ databases">
        <authorList>
            <person name="Varghese N."/>
            <person name="Submissions S."/>
        </authorList>
    </citation>
    <scope>NUCLEOTIDE SEQUENCE [LARGE SCALE GENOMIC DNA]</scope>
    <source>
        <strain evidence="4">DSM 9293</strain>
    </source>
</reference>
<dbReference type="RefSeq" id="WP_176213264.1">
    <property type="nucleotide sequence ID" value="NZ_FWWY01000001.1"/>
</dbReference>
<dbReference type="Pfam" id="PF01609">
    <property type="entry name" value="DDE_Tnp_1"/>
    <property type="match status" value="1"/>
</dbReference>
<dbReference type="AlphaFoldDB" id="A0A1W1WDB1"/>
<evidence type="ECO:0000313" key="3">
    <source>
        <dbReference type="EMBL" id="SMC04030.1"/>
    </source>
</evidence>
<feature type="domain" description="Transposase IS4-like" evidence="1">
    <location>
        <begin position="130"/>
        <end position="470"/>
    </location>
</feature>
<dbReference type="GO" id="GO:0006313">
    <property type="term" value="P:DNA transposition"/>
    <property type="evidence" value="ECO:0007669"/>
    <property type="project" value="InterPro"/>
</dbReference>
<dbReference type="Proteomes" id="UP000192660">
    <property type="component" value="Unassembled WGS sequence"/>
</dbReference>
<dbReference type="SUPFAM" id="SSF53098">
    <property type="entry name" value="Ribonuclease H-like"/>
    <property type="match status" value="1"/>
</dbReference>
<gene>
    <name evidence="3" type="ORF">SAMN00768000_1424</name>
</gene>
<dbReference type="InterPro" id="IPR047654">
    <property type="entry name" value="IS1634_transpos"/>
</dbReference>
<dbReference type="PANTHER" id="PTHR34614:SF2">
    <property type="entry name" value="TRANSPOSASE IS4-LIKE DOMAIN-CONTAINING PROTEIN"/>
    <property type="match status" value="1"/>
</dbReference>
<dbReference type="InterPro" id="IPR002559">
    <property type="entry name" value="Transposase_11"/>
</dbReference>
<accession>A0A1W1WDB1</accession>
<evidence type="ECO:0000259" key="1">
    <source>
        <dbReference type="Pfam" id="PF01609"/>
    </source>
</evidence>
<dbReference type="EMBL" id="FWWY01000001">
    <property type="protein sequence ID" value="SMC04030.1"/>
    <property type="molecule type" value="Genomic_DNA"/>
</dbReference>
<dbReference type="PANTHER" id="PTHR34614">
    <property type="match status" value="1"/>
</dbReference>
<evidence type="ECO:0000259" key="2">
    <source>
        <dbReference type="Pfam" id="PF14104"/>
    </source>
</evidence>
<feature type="domain" description="DUF4277" evidence="2">
    <location>
        <begin position="12"/>
        <end position="109"/>
    </location>
</feature>
<dbReference type="GO" id="GO:0003677">
    <property type="term" value="F:DNA binding"/>
    <property type="evidence" value="ECO:0007669"/>
    <property type="project" value="InterPro"/>
</dbReference>
<sequence>MPTPLVVGAGPVIRALCEEIGLVEAVNQTVAWDAQRCHLSPGERIFALIVNLLTARQPLYRVHEQFQLTDVPLLFGSGRTAADFTDDALGRALDKVAAAGGATVFSAVATRALVHDHVWTPDHPVFVHWDSTTRSVYGTYPDPDSASGVHPTYGHSKDHRPDLRQILLTLLGTREGIPVVGTVQDGNLSDKTLNAEMIAALDDYFSPQQLQQLVYVADSALVTGPNLKAMADRSLRFLSRCPDTFRAAQEAKTAALAANAWVPLGKIGERTDATSYAAAEQTGHIEGRSYRLVVYRSDHLAERKAHTIARQIDRAYDQLTRAATRLAGTVFACAHDAEAAVAAWQATAQWHHVEATVVAETQVTQRATRGRPRHDAPDPATTTVYRVRPTIGAVDAQRVQAAQDRAATFVLITNLPSTPFDARRLLEEYKGQTVIEQRFRFLKDPTFVDALYVQKPERVEALGYVLLLAALVLSLIERRARQAPPLPTPTRGLLARPTGQEVLHHLRGLIVMPLDAQTRQLFVPAVHTQPVAAILAALGFTDTIYTQVPSRPSG</sequence>
<dbReference type="GO" id="GO:0004803">
    <property type="term" value="F:transposase activity"/>
    <property type="evidence" value="ECO:0007669"/>
    <property type="project" value="InterPro"/>
</dbReference>